<organism evidence="1 2">
    <name type="scientific">Glomus cerebriforme</name>
    <dbReference type="NCBI Taxonomy" id="658196"/>
    <lineage>
        <taxon>Eukaryota</taxon>
        <taxon>Fungi</taxon>
        <taxon>Fungi incertae sedis</taxon>
        <taxon>Mucoromycota</taxon>
        <taxon>Glomeromycotina</taxon>
        <taxon>Glomeromycetes</taxon>
        <taxon>Glomerales</taxon>
        <taxon>Glomeraceae</taxon>
        <taxon>Glomus</taxon>
    </lineage>
</organism>
<evidence type="ECO:0000313" key="1">
    <source>
        <dbReference type="EMBL" id="RIA85281.1"/>
    </source>
</evidence>
<reference evidence="1 2" key="1">
    <citation type="submission" date="2018-06" db="EMBL/GenBank/DDBJ databases">
        <title>Comparative genomics reveals the genomic features of Rhizophagus irregularis, R. cerebriforme, R. diaphanum and Gigaspora rosea, and their symbiotic lifestyle signature.</title>
        <authorList>
            <person name="Morin E."/>
            <person name="San Clemente H."/>
            <person name="Chen E.C.H."/>
            <person name="De La Providencia I."/>
            <person name="Hainaut M."/>
            <person name="Kuo A."/>
            <person name="Kohler A."/>
            <person name="Murat C."/>
            <person name="Tang N."/>
            <person name="Roy S."/>
            <person name="Loubradou J."/>
            <person name="Henrissat B."/>
            <person name="Grigoriev I.V."/>
            <person name="Corradi N."/>
            <person name="Roux C."/>
            <person name="Martin F.M."/>
        </authorList>
    </citation>
    <scope>NUCLEOTIDE SEQUENCE [LARGE SCALE GENOMIC DNA]</scope>
    <source>
        <strain evidence="1 2">DAOM 227022</strain>
    </source>
</reference>
<gene>
    <name evidence="1" type="ORF">C1645_782223</name>
</gene>
<proteinExistence type="predicted"/>
<dbReference type="EMBL" id="QKYT01000435">
    <property type="protein sequence ID" value="RIA85281.1"/>
    <property type="molecule type" value="Genomic_DNA"/>
</dbReference>
<protein>
    <submittedName>
        <fullName evidence="1">Uncharacterized protein</fullName>
    </submittedName>
</protein>
<dbReference type="OrthoDB" id="2114940at2759"/>
<evidence type="ECO:0000313" key="2">
    <source>
        <dbReference type="Proteomes" id="UP000265703"/>
    </source>
</evidence>
<keyword evidence="2" id="KW-1185">Reference proteome</keyword>
<sequence>MNHFISRSLHFRNCLGTCKIYHHFNFQSYFPILTMNYFFSSNTKLDPSTICYHIEGFINCSYFNAATELGEKLKDTDTHIQVSVDAHKKENWGDRIKGLHSLIPKSKNHTSSPLIYEGCNPGKYEFIGGYSDFVKLVKEKHKFNLQKDTKEGGRECVSGVCKI</sequence>
<dbReference type="AlphaFoldDB" id="A0A397SR09"/>
<name>A0A397SR09_9GLOM</name>
<comment type="caution">
    <text evidence="1">The sequence shown here is derived from an EMBL/GenBank/DDBJ whole genome shotgun (WGS) entry which is preliminary data.</text>
</comment>
<dbReference type="Proteomes" id="UP000265703">
    <property type="component" value="Unassembled WGS sequence"/>
</dbReference>
<accession>A0A397SR09</accession>